<feature type="transmembrane region" description="Helical" evidence="6">
    <location>
        <begin position="188"/>
        <end position="209"/>
    </location>
</feature>
<evidence type="ECO:0000259" key="7">
    <source>
        <dbReference type="PROSITE" id="PS50206"/>
    </source>
</evidence>
<keyword evidence="2" id="KW-1003">Cell membrane</keyword>
<dbReference type="EMBL" id="MLJW01000349">
    <property type="protein sequence ID" value="OIQ88987.1"/>
    <property type="molecule type" value="Genomic_DNA"/>
</dbReference>
<dbReference type="GO" id="GO:0005886">
    <property type="term" value="C:plasma membrane"/>
    <property type="evidence" value="ECO:0007669"/>
    <property type="project" value="UniProtKB-SubCell"/>
</dbReference>
<evidence type="ECO:0000256" key="2">
    <source>
        <dbReference type="ARBA" id="ARBA00022475"/>
    </source>
</evidence>
<dbReference type="Pfam" id="PF00581">
    <property type="entry name" value="Rhodanese"/>
    <property type="match status" value="1"/>
</dbReference>
<gene>
    <name evidence="8" type="primary">ydjZ_2</name>
    <name evidence="8" type="ORF">GALL_291100</name>
</gene>
<evidence type="ECO:0000256" key="4">
    <source>
        <dbReference type="ARBA" id="ARBA00022989"/>
    </source>
</evidence>
<dbReference type="CDD" id="cd00158">
    <property type="entry name" value="RHOD"/>
    <property type="match status" value="1"/>
</dbReference>
<feature type="transmembrane region" description="Helical" evidence="6">
    <location>
        <begin position="49"/>
        <end position="73"/>
    </location>
</feature>
<feature type="transmembrane region" description="Helical" evidence="6">
    <location>
        <begin position="125"/>
        <end position="146"/>
    </location>
</feature>
<keyword evidence="5 6" id="KW-0472">Membrane</keyword>
<evidence type="ECO:0000256" key="6">
    <source>
        <dbReference type="SAM" id="Phobius"/>
    </source>
</evidence>
<dbReference type="InterPro" id="IPR032816">
    <property type="entry name" value="VTT_dom"/>
</dbReference>
<reference evidence="8" key="1">
    <citation type="submission" date="2016-10" db="EMBL/GenBank/DDBJ databases">
        <title>Sequence of Gallionella enrichment culture.</title>
        <authorList>
            <person name="Poehlein A."/>
            <person name="Muehling M."/>
            <person name="Daniel R."/>
        </authorList>
    </citation>
    <scope>NUCLEOTIDE SEQUENCE</scope>
</reference>
<feature type="transmembrane region" description="Helical" evidence="6">
    <location>
        <begin position="153"/>
        <end position="176"/>
    </location>
</feature>
<evidence type="ECO:0000313" key="8">
    <source>
        <dbReference type="EMBL" id="OIQ88987.1"/>
    </source>
</evidence>
<dbReference type="InterPro" id="IPR036873">
    <property type="entry name" value="Rhodanese-like_dom_sf"/>
</dbReference>
<evidence type="ECO:0000256" key="1">
    <source>
        <dbReference type="ARBA" id="ARBA00004651"/>
    </source>
</evidence>
<evidence type="ECO:0000256" key="3">
    <source>
        <dbReference type="ARBA" id="ARBA00022692"/>
    </source>
</evidence>
<dbReference type="InterPro" id="IPR001763">
    <property type="entry name" value="Rhodanese-like_dom"/>
</dbReference>
<dbReference type="Pfam" id="PF09335">
    <property type="entry name" value="VTT_dom"/>
    <property type="match status" value="1"/>
</dbReference>
<dbReference type="InterPro" id="IPR015414">
    <property type="entry name" value="TMEM64"/>
</dbReference>
<sequence>MLARLTRFTLMAALLAGIALAAVYRQQFSAAALQDWMHHAGVAAPLMFMALYAAATVLFLPGSVLTIAGGALFGPVWGTLYSLTGATLGATLAFLVARYLASGWVARKAGGRLKQLIEGVEKESWHFIAFVRLVPLFPFNLLNYALGLTRIKLSHFIVTSYICMLPGAIAFTYLGYAGREAAAGSAGSIQKGLLALGLLAMIVFLPRLIRRMRGTPMLAVHELKTKLDAGDDLLVLDVREAKDLSGDLGHIAAARNIPLEELPRRLAELEAHIKRPIAIVCRTDKRSAAAAQLLSGKGFSDVRVTRGGMTEWNKRGFPVER</sequence>
<organism evidence="8">
    <name type="scientific">mine drainage metagenome</name>
    <dbReference type="NCBI Taxonomy" id="410659"/>
    <lineage>
        <taxon>unclassified sequences</taxon>
        <taxon>metagenomes</taxon>
        <taxon>ecological metagenomes</taxon>
    </lineage>
</organism>
<proteinExistence type="predicted"/>
<feature type="transmembrane region" description="Helical" evidence="6">
    <location>
        <begin position="80"/>
        <end position="105"/>
    </location>
</feature>
<protein>
    <submittedName>
        <fullName evidence="8">TVP38/TMEM64 family inner membrane protein YdjZ</fullName>
    </submittedName>
</protein>
<keyword evidence="4 6" id="KW-1133">Transmembrane helix</keyword>
<comment type="caution">
    <text evidence="8">The sequence shown here is derived from an EMBL/GenBank/DDBJ whole genome shotgun (WGS) entry which is preliminary data.</text>
</comment>
<feature type="domain" description="Rhodanese" evidence="7">
    <location>
        <begin position="229"/>
        <end position="321"/>
    </location>
</feature>
<dbReference type="PANTHER" id="PTHR12677:SF59">
    <property type="entry name" value="GOLGI APPARATUS MEMBRANE PROTEIN TVP38-RELATED"/>
    <property type="match status" value="1"/>
</dbReference>
<dbReference type="PROSITE" id="PS50206">
    <property type="entry name" value="RHODANESE_3"/>
    <property type="match status" value="1"/>
</dbReference>
<evidence type="ECO:0000256" key="5">
    <source>
        <dbReference type="ARBA" id="ARBA00023136"/>
    </source>
</evidence>
<dbReference type="AlphaFoldDB" id="A0A1J5RHA2"/>
<accession>A0A1J5RHA2</accession>
<dbReference type="PANTHER" id="PTHR12677">
    <property type="entry name" value="GOLGI APPARATUS MEMBRANE PROTEIN TVP38-RELATED"/>
    <property type="match status" value="1"/>
</dbReference>
<comment type="subcellular location">
    <subcellularLocation>
        <location evidence="1">Cell membrane</location>
        <topology evidence="1">Multi-pass membrane protein</topology>
    </subcellularLocation>
</comment>
<dbReference type="Gene3D" id="3.40.250.10">
    <property type="entry name" value="Rhodanese-like domain"/>
    <property type="match status" value="1"/>
</dbReference>
<keyword evidence="3 6" id="KW-0812">Transmembrane</keyword>
<dbReference type="SUPFAM" id="SSF52821">
    <property type="entry name" value="Rhodanese/Cell cycle control phosphatase"/>
    <property type="match status" value="1"/>
</dbReference>
<name>A0A1J5RHA2_9ZZZZ</name>
<dbReference type="SMART" id="SM00450">
    <property type="entry name" value="RHOD"/>
    <property type="match status" value="1"/>
</dbReference>